<evidence type="ECO:0000256" key="1">
    <source>
        <dbReference type="ARBA" id="ARBA00013064"/>
    </source>
</evidence>
<evidence type="ECO:0000313" key="11">
    <source>
        <dbReference type="EMBL" id="KAK0394531.1"/>
    </source>
</evidence>
<feature type="domain" description="Tyrosine specific protein phosphatases" evidence="10">
    <location>
        <begin position="1598"/>
        <end position="1675"/>
    </location>
</feature>
<evidence type="ECO:0000256" key="6">
    <source>
        <dbReference type="SAM" id="MobiDB-lite"/>
    </source>
</evidence>
<dbReference type="SMART" id="SM00194">
    <property type="entry name" value="PTPc"/>
    <property type="match status" value="1"/>
</dbReference>
<dbReference type="InterPro" id="IPR016130">
    <property type="entry name" value="Tyr_Pase_AS"/>
</dbReference>
<dbReference type="Gene3D" id="3.30.505.10">
    <property type="entry name" value="SH2 domain"/>
    <property type="match status" value="2"/>
</dbReference>
<evidence type="ECO:0000259" key="10">
    <source>
        <dbReference type="PROSITE" id="PS50056"/>
    </source>
</evidence>
<dbReference type="InterPro" id="IPR036860">
    <property type="entry name" value="SH2_dom_sf"/>
</dbReference>
<evidence type="ECO:0000313" key="12">
    <source>
        <dbReference type="Proteomes" id="UP001175271"/>
    </source>
</evidence>
<dbReference type="InterPro" id="IPR029021">
    <property type="entry name" value="Prot-tyrosine_phosphatase-like"/>
</dbReference>
<accession>A0AA39LE94</accession>
<dbReference type="Gene3D" id="3.90.190.10">
    <property type="entry name" value="Protein tyrosine phosphatase superfamily"/>
    <property type="match status" value="1"/>
</dbReference>
<dbReference type="PANTHER" id="PTHR46257:SF3">
    <property type="entry name" value="TYROSINE-PROTEIN PHOSPHATASE CORKSCREW"/>
    <property type="match status" value="1"/>
</dbReference>
<keyword evidence="4 5" id="KW-0727">SH2 domain</keyword>
<dbReference type="GO" id="GO:0000278">
    <property type="term" value="P:mitotic cell cycle"/>
    <property type="evidence" value="ECO:0007669"/>
    <property type="project" value="TreeGrafter"/>
</dbReference>
<feature type="transmembrane region" description="Helical" evidence="7">
    <location>
        <begin position="567"/>
        <end position="589"/>
    </location>
</feature>
<keyword evidence="7" id="KW-1133">Transmembrane helix</keyword>
<feature type="transmembrane region" description="Helical" evidence="7">
    <location>
        <begin position="807"/>
        <end position="835"/>
    </location>
</feature>
<feature type="transmembrane region" description="Helical" evidence="7">
    <location>
        <begin position="595"/>
        <end position="618"/>
    </location>
</feature>
<dbReference type="Pfam" id="PF00017">
    <property type="entry name" value="SH2"/>
    <property type="match status" value="2"/>
</dbReference>
<dbReference type="EC" id="3.1.3.48" evidence="1"/>
<dbReference type="GO" id="GO:0035556">
    <property type="term" value="P:intracellular signal transduction"/>
    <property type="evidence" value="ECO:0007669"/>
    <property type="project" value="TreeGrafter"/>
</dbReference>
<feature type="transmembrane region" description="Helical" evidence="7">
    <location>
        <begin position="720"/>
        <end position="744"/>
    </location>
</feature>
<evidence type="ECO:0000256" key="2">
    <source>
        <dbReference type="ARBA" id="ARBA00022801"/>
    </source>
</evidence>
<feature type="region of interest" description="Disordered" evidence="6">
    <location>
        <begin position="1712"/>
        <end position="1785"/>
    </location>
</feature>
<dbReference type="SUPFAM" id="SSF52799">
    <property type="entry name" value="(Phosphotyrosine protein) phosphatases II"/>
    <property type="match status" value="1"/>
</dbReference>
<dbReference type="PRINTS" id="PR00700">
    <property type="entry name" value="PRTYPHPHTASE"/>
</dbReference>
<feature type="region of interest" description="Disordered" evidence="6">
    <location>
        <begin position="174"/>
        <end position="216"/>
    </location>
</feature>
<feature type="compositionally biased region" description="Basic and acidic residues" evidence="6">
    <location>
        <begin position="183"/>
        <end position="205"/>
    </location>
</feature>
<proteinExistence type="predicted"/>
<keyword evidence="2" id="KW-0378">Hydrolase</keyword>
<name>A0AA39LE94_9BILA</name>
<dbReference type="Proteomes" id="UP001175271">
    <property type="component" value="Unassembled WGS sequence"/>
</dbReference>
<feature type="domain" description="SH2" evidence="8">
    <location>
        <begin position="1152"/>
        <end position="1252"/>
    </location>
</feature>
<comment type="caution">
    <text evidence="11">The sequence shown here is derived from an EMBL/GenBank/DDBJ whole genome shotgun (WGS) entry which is preliminary data.</text>
</comment>
<dbReference type="SMART" id="SM00404">
    <property type="entry name" value="PTPc_motif"/>
    <property type="match status" value="1"/>
</dbReference>
<feature type="transmembrane region" description="Helical" evidence="7">
    <location>
        <begin position="871"/>
        <end position="891"/>
    </location>
</feature>
<feature type="domain" description="Tyrosine-protein phosphatase" evidence="9">
    <location>
        <begin position="1395"/>
        <end position="1684"/>
    </location>
</feature>
<dbReference type="GO" id="GO:0001784">
    <property type="term" value="F:phosphotyrosine residue binding"/>
    <property type="evidence" value="ECO:0007669"/>
    <property type="project" value="TreeGrafter"/>
</dbReference>
<evidence type="ECO:0000256" key="4">
    <source>
        <dbReference type="ARBA" id="ARBA00022999"/>
    </source>
</evidence>
<dbReference type="PROSITE" id="PS50001">
    <property type="entry name" value="SH2"/>
    <property type="match status" value="2"/>
</dbReference>
<feature type="transmembrane region" description="Helical" evidence="7">
    <location>
        <begin position="927"/>
        <end position="949"/>
    </location>
</feature>
<gene>
    <name evidence="11" type="ORF">QR680_000793</name>
</gene>
<protein>
    <recommendedName>
        <fullName evidence="1">protein-tyrosine-phosphatase</fullName>
        <ecNumber evidence="1">3.1.3.48</ecNumber>
    </recommendedName>
</protein>
<dbReference type="SMART" id="SM00252">
    <property type="entry name" value="SH2"/>
    <property type="match status" value="2"/>
</dbReference>
<dbReference type="PROSITE" id="PS00383">
    <property type="entry name" value="TYR_PHOSPHATASE_1"/>
    <property type="match status" value="1"/>
</dbReference>
<dbReference type="PROSITE" id="PS50056">
    <property type="entry name" value="TYR_PHOSPHATASE_2"/>
    <property type="match status" value="1"/>
</dbReference>
<reference evidence="11" key="1">
    <citation type="submission" date="2023-06" db="EMBL/GenBank/DDBJ databases">
        <title>Genomic analysis of the entomopathogenic nematode Steinernema hermaphroditum.</title>
        <authorList>
            <person name="Schwarz E.M."/>
            <person name="Heppert J.K."/>
            <person name="Baniya A."/>
            <person name="Schwartz H.T."/>
            <person name="Tan C.-H."/>
            <person name="Antoshechkin I."/>
            <person name="Sternberg P.W."/>
            <person name="Goodrich-Blair H."/>
            <person name="Dillman A.R."/>
        </authorList>
    </citation>
    <scope>NUCLEOTIDE SEQUENCE</scope>
    <source>
        <strain evidence="11">PS9179</strain>
        <tissue evidence="11">Whole animal</tissue>
    </source>
</reference>
<feature type="compositionally biased region" description="Basic residues" evidence="6">
    <location>
        <begin position="1712"/>
        <end position="1721"/>
    </location>
</feature>
<keyword evidence="3" id="KW-0904">Protein phosphatase</keyword>
<feature type="transmembrane region" description="Helical" evidence="7">
    <location>
        <begin position="756"/>
        <end position="777"/>
    </location>
</feature>
<feature type="compositionally biased region" description="Pro residues" evidence="6">
    <location>
        <begin position="1748"/>
        <end position="1762"/>
    </location>
</feature>
<keyword evidence="7" id="KW-0812">Transmembrane</keyword>
<sequence>MGSSRNGSITLIFIQLLALVCGIPDLLQPQRTQRAAKLFIKKDDHHVAAFNSDINSFDTLAGIGLGKRDPSASSSYRRFFSSLSANDYAERLNFYRTSELLSCPMNTLNHERSRQILCARGYKQFCMANHLDSTDLAEIELTPTEQPSTTFTPPQNESTFTDTRSEFRSFKEHNFAMTGQEPLDERVHTRHGERDRHETVDRKESAGPFEPSRSANPTVLEEMFIRMLTNDDGSNSVQNDAMLSVSHRRLKKLCWKYYPAAKVHCMRRRIKAKFREKCAGYLEMDDDDTEKQPEGKSLVVVDRKFSGPSCTWRLDPEQREVLKELFKPVFKFCYWSGAYLPRREGQPVAYYGRLLFLLSIATIASYELIYLCFYIVQSADYNVTTSCTLVYANWHFQSLLSVLFLIYWQRRRYFEDIFVKIHVPNGSAGCKRTKRCVRKVFAVYIATALVIFVVCVLHVVMIIFDQHHYIMFDLEAFNAYGSHMMIPFSFLISYYTFIFWIVAMMIYMSMTIAVYGELKYFNSQLRKLGENQDGECPADIGTELLSMYRTHSGLSDLVRALDNTFEVYTFAMIGTNIPTTIFSLLSLFVSLKTSWWNVFFAIPSVIACVMTMIALTAVPAKLHSAISEVEKIIYGNKAIWIPYSEKVSSNCSPRWEHPETSSDEAEDCGMLACQRLIDFNENDDKGICDRGLFVQLRTIRKILRLMRFKFSTDVKNKEKWINYVVASLVLGLGVYHCAFIIYVILTSDSSKEPYKLASALVVLNWTAQSIVSAFFFIRCQRSSMLRDYVRLLQIPQRFRGCHKGEKLLHRVLTCMMVLIGFICCCHLLIFFVILLKIPTPLIIGRLEVVERELYFRYLAIVPPLLGLYLNVLWIVALFTYILFTLAAYLEFKEFNSRLRRLGRTDPDAPLVKQLMELIDMHRGLAQAAYAFVMIASNIPATIFSLLKIASSHSLSVPHLLFSLPSILFCIVELVGLTAAPAMLHGAICKSSSLLFSNHNIWSPYRADVYQIAQSLLCHLNQTNLGVSIWGFAVVTKPLILTVFGGTAARRNKRAREGHLKESGGAVVPAAAAAAAPVVGVLDRWFHLPSTDAEHVLLRLLQHHHFAISLPSNSSNHNDDAVQKLLLAEGEGVDVGHATVDKTVINNPPMPTNFFFDVTGHEAVNFLKKYGNVGEFLARPSGSTPGNYTLSVKVDEEKVTHVKIQNNGDFLDLFGGEMFASLHELVQFYMENPGQLKERSGDAIVNIVLKRPVVIPASQEPNLTFMRPTSERYFHMSMNAIEAEELLKSYGREGSYLVRESQRHPGDYVLCVKIGEEMVHQIWIRNENSQFDIGGGDRFESLSSLIEHHSRIPIVIKDGTPIILKAPLPSTRMIASAVEGRRQRLEQKDRHGNEGFYDEFERLQASECCLYVSMSEGKKPDNIPKNRYKNILPFDHTRIKLDLEDGAGDYINASLIQMLPTQYPEFAGLNRKYISTQGCLSSTVHDFWRMMWQTNSRVIVMTTKEYERGRVGDKMQEKCYRYWPQPGGSEVHGGVIQLIVDNKSEARNENYVMTVLELRKIHREIDDSETLLGERRTIYHFQFLGWPDHGCPSDSKMVLDFLDQVNECRDTHCPKTGPIVVHCSAGIGRTGTFIVIDILINQIKRIGSNCQIDISNTVKMVREQRSGMVQTEHQYRFLYRAIACFMESTTKANRGRSLNSGSTAELCRVIPSRHKHHRHSQHHAYQNSCSSTSSSSNGSNGDACVANGNPPPRPSKNAPPPLQPRRSRPPLSDMHFLSHKTYVNNG</sequence>
<feature type="transmembrane region" description="Helical" evidence="7">
    <location>
        <begin position="441"/>
        <end position="464"/>
    </location>
</feature>
<dbReference type="GO" id="GO:0004726">
    <property type="term" value="F:non-membrane spanning protein tyrosine phosphatase activity"/>
    <property type="evidence" value="ECO:0007669"/>
    <property type="project" value="TreeGrafter"/>
</dbReference>
<keyword evidence="12" id="KW-1185">Reference proteome</keyword>
<feature type="transmembrane region" description="Helical" evidence="7">
    <location>
        <begin position="388"/>
        <end position="408"/>
    </location>
</feature>
<dbReference type="PRINTS" id="PR00401">
    <property type="entry name" value="SH2DOMAIN"/>
</dbReference>
<dbReference type="GO" id="GO:0005737">
    <property type="term" value="C:cytoplasm"/>
    <property type="evidence" value="ECO:0007669"/>
    <property type="project" value="TreeGrafter"/>
</dbReference>
<feature type="transmembrane region" description="Helical" evidence="7">
    <location>
        <begin position="6"/>
        <end position="27"/>
    </location>
</feature>
<dbReference type="Pfam" id="PF00102">
    <property type="entry name" value="Y_phosphatase"/>
    <property type="match status" value="1"/>
</dbReference>
<dbReference type="GO" id="GO:0030154">
    <property type="term" value="P:cell differentiation"/>
    <property type="evidence" value="ECO:0007669"/>
    <property type="project" value="TreeGrafter"/>
</dbReference>
<feature type="transmembrane region" description="Helical" evidence="7">
    <location>
        <begin position="492"/>
        <end position="516"/>
    </location>
</feature>
<evidence type="ECO:0000256" key="7">
    <source>
        <dbReference type="SAM" id="Phobius"/>
    </source>
</evidence>
<organism evidence="11 12">
    <name type="scientific">Steinernema hermaphroditum</name>
    <dbReference type="NCBI Taxonomy" id="289476"/>
    <lineage>
        <taxon>Eukaryota</taxon>
        <taxon>Metazoa</taxon>
        <taxon>Ecdysozoa</taxon>
        <taxon>Nematoda</taxon>
        <taxon>Chromadorea</taxon>
        <taxon>Rhabditida</taxon>
        <taxon>Tylenchina</taxon>
        <taxon>Panagrolaimomorpha</taxon>
        <taxon>Strongyloidoidea</taxon>
        <taxon>Steinernematidae</taxon>
        <taxon>Steinernema</taxon>
    </lineage>
</organism>
<feature type="compositionally biased region" description="Low complexity" evidence="6">
    <location>
        <begin position="1726"/>
        <end position="1739"/>
    </location>
</feature>
<dbReference type="InterPro" id="IPR000980">
    <property type="entry name" value="SH2"/>
</dbReference>
<dbReference type="InterPro" id="IPR000387">
    <property type="entry name" value="Tyr_Pase_dom"/>
</dbReference>
<evidence type="ECO:0000259" key="9">
    <source>
        <dbReference type="PROSITE" id="PS50055"/>
    </source>
</evidence>
<dbReference type="InterPro" id="IPR000242">
    <property type="entry name" value="PTP_cat"/>
</dbReference>
<keyword evidence="7" id="KW-0472">Membrane</keyword>
<evidence type="ECO:0000256" key="5">
    <source>
        <dbReference type="PROSITE-ProRule" id="PRU00191"/>
    </source>
</evidence>
<dbReference type="SUPFAM" id="SSF55550">
    <property type="entry name" value="SH2 domain"/>
    <property type="match status" value="2"/>
</dbReference>
<evidence type="ECO:0000259" key="8">
    <source>
        <dbReference type="PROSITE" id="PS50001"/>
    </source>
</evidence>
<dbReference type="InterPro" id="IPR003595">
    <property type="entry name" value="Tyr_Pase_cat"/>
</dbReference>
<dbReference type="EMBL" id="JAUCMV010000005">
    <property type="protein sequence ID" value="KAK0394531.1"/>
    <property type="molecule type" value="Genomic_DNA"/>
</dbReference>
<dbReference type="InterPro" id="IPR052123">
    <property type="entry name" value="Non-rcpt_Tyr_Phosphatase"/>
</dbReference>
<dbReference type="PANTHER" id="PTHR46257">
    <property type="entry name" value="TYROSINE-PROTEIN PHOSPHATASE CORKSCREW"/>
    <property type="match status" value="1"/>
</dbReference>
<feature type="transmembrane region" description="Helical" evidence="7">
    <location>
        <begin position="350"/>
        <end position="376"/>
    </location>
</feature>
<feature type="transmembrane region" description="Helical" evidence="7">
    <location>
        <begin position="961"/>
        <end position="983"/>
    </location>
</feature>
<dbReference type="PROSITE" id="PS50055">
    <property type="entry name" value="TYR_PHOSPHATASE_PTP"/>
    <property type="match status" value="1"/>
</dbReference>
<evidence type="ECO:0000256" key="3">
    <source>
        <dbReference type="ARBA" id="ARBA00022912"/>
    </source>
</evidence>
<feature type="domain" description="SH2" evidence="8">
    <location>
        <begin position="1272"/>
        <end position="1367"/>
    </location>
</feature>